<keyword evidence="4" id="KW-1185">Reference proteome</keyword>
<feature type="region of interest" description="Disordered" evidence="1">
    <location>
        <begin position="292"/>
        <end position="320"/>
    </location>
</feature>
<dbReference type="EMBL" id="RQTK01000377">
    <property type="protein sequence ID" value="RUS80710.1"/>
    <property type="molecule type" value="Genomic_DNA"/>
</dbReference>
<gene>
    <name evidence="3" type="ORF">EGW08_011533</name>
</gene>
<sequence>METACTGSVLLVGDGDFSFSLSLLRHGALSPCQVTTSNLETQDTIQQHKLASSNMLQLESMGVCVLLEVDARELHTHPIVSQKLYSRIIFNFPLADRHNIKKNRALLADFFSSCSQVLIPDGQVMVTLCKGQGGTPADRPQRSWHDSWQALAMAANAGFILTDIRPFEAGMFPEYHSVGFRFQDKSFDTGGSLIHVFEMADVVSVPESIVTRGCVEFGGSTFSCSQYIADKLKRNLLEEESSPVRRAERELKQALRRVFPSTEISLRNFHDAILPGHRSRVSRDSSIGKSCVSDGIESRQSGEDAKPGAVADACTGGGGDALTQIKRQKDEDNLTRKKELAAAAALSTFVHGVDGGGDPARPQASNLSLSESQSQSLLGEMIPENPEAVYVLIKSCPRTETETEIAGDGEFAGSGSEDASTDLLIDNNSQTDTKGADDSDRNEASTDFFNTQTKGVMSDANDTGSDSDQQRANCDKVFHHRVSLLENLTSVCSVFDAGKACNGLDPRDVVESAGVHRVPESGLTDSVTIAGQCCSPLPIQAQTLPVHHELMFVHKLSVSPSHDAALSDTDCSGATCSNTQFGNSDLEFDSISSRLLSYMQESGVFGEHSQVEMRPCHGLHKLELDGMSELKVVKNIYSSTNRKDSQHENASRHVGLILKATTHQSRQFLVLVLHLDSLICHTRNIPDPRLLWSQSPKVLSQLERFSFGKPNISPDSPASSRDADNTTQDYHYRPVSLYPMKFVHDLSFWENPDSVTTFDERELEEVIRYTAGEAVVKVSLVDRYSEAGQTGRVSRCYRLEFQSQCQAFPYSASWKLQSLVRMEVARRLGVVLR</sequence>
<dbReference type="PANTHER" id="PTHR11538:SF26">
    <property type="entry name" value="FERREDOXIN-FOLD ANTICODON-BINDING DOMAIN-CONTAINING PROTEIN 1"/>
    <property type="match status" value="1"/>
</dbReference>
<dbReference type="GO" id="GO:0005737">
    <property type="term" value="C:cytoplasm"/>
    <property type="evidence" value="ECO:0007669"/>
    <property type="project" value="TreeGrafter"/>
</dbReference>
<evidence type="ECO:0000256" key="1">
    <source>
        <dbReference type="SAM" id="MobiDB-lite"/>
    </source>
</evidence>
<dbReference type="AlphaFoldDB" id="A0A3S0ZLR9"/>
<feature type="compositionally biased region" description="Low complexity" evidence="1">
    <location>
        <begin position="365"/>
        <end position="376"/>
    </location>
</feature>
<evidence type="ECO:0000313" key="3">
    <source>
        <dbReference type="EMBL" id="RUS80710.1"/>
    </source>
</evidence>
<comment type="caution">
    <text evidence="3">The sequence shown here is derived from an EMBL/GenBank/DDBJ whole genome shotgun (WGS) entry which is preliminary data.</text>
</comment>
<dbReference type="InterPro" id="IPR036690">
    <property type="entry name" value="Fdx_antiC-bd_sf"/>
</dbReference>
<dbReference type="SMART" id="SM00896">
    <property type="entry name" value="FDX-ACB"/>
    <property type="match status" value="1"/>
</dbReference>
<name>A0A3S0ZLR9_ELYCH</name>
<feature type="compositionally biased region" description="Polar residues" evidence="1">
    <location>
        <begin position="445"/>
        <end position="470"/>
    </location>
</feature>
<feature type="region of interest" description="Disordered" evidence="1">
    <location>
        <begin position="353"/>
        <end position="376"/>
    </location>
</feature>
<dbReference type="Pfam" id="PF10354">
    <property type="entry name" value="BMT5-like"/>
    <property type="match status" value="1"/>
</dbReference>
<feature type="compositionally biased region" description="Basic and acidic residues" evidence="1">
    <location>
        <begin position="296"/>
        <end position="306"/>
    </location>
</feature>
<feature type="domain" description="FDX-ACB" evidence="2">
    <location>
        <begin position="714"/>
        <end position="833"/>
    </location>
</feature>
<dbReference type="PANTHER" id="PTHR11538">
    <property type="entry name" value="PHENYLALANYL-TRNA SYNTHETASE"/>
    <property type="match status" value="1"/>
</dbReference>
<evidence type="ECO:0000259" key="2">
    <source>
        <dbReference type="PROSITE" id="PS51447"/>
    </source>
</evidence>
<dbReference type="InterPro" id="IPR019446">
    <property type="entry name" value="BMT5-like"/>
</dbReference>
<dbReference type="SUPFAM" id="SSF54991">
    <property type="entry name" value="Anticodon-binding domain of PheRS"/>
    <property type="match status" value="1"/>
</dbReference>
<dbReference type="OrthoDB" id="273345at2759"/>
<reference evidence="3 4" key="1">
    <citation type="submission" date="2019-01" db="EMBL/GenBank/DDBJ databases">
        <title>A draft genome assembly of the solar-powered sea slug Elysia chlorotica.</title>
        <authorList>
            <person name="Cai H."/>
            <person name="Li Q."/>
            <person name="Fang X."/>
            <person name="Li J."/>
            <person name="Curtis N.E."/>
            <person name="Altenburger A."/>
            <person name="Shibata T."/>
            <person name="Feng M."/>
            <person name="Maeda T."/>
            <person name="Schwartz J.A."/>
            <person name="Shigenobu S."/>
            <person name="Lundholm N."/>
            <person name="Nishiyama T."/>
            <person name="Yang H."/>
            <person name="Hasebe M."/>
            <person name="Li S."/>
            <person name="Pierce S.K."/>
            <person name="Wang J."/>
        </authorList>
    </citation>
    <scope>NUCLEOTIDE SEQUENCE [LARGE SCALE GENOMIC DNA]</scope>
    <source>
        <strain evidence="3">EC2010</strain>
        <tissue evidence="3">Whole organism of an adult</tissue>
    </source>
</reference>
<feature type="compositionally biased region" description="Basic and acidic residues" evidence="1">
    <location>
        <begin position="434"/>
        <end position="444"/>
    </location>
</feature>
<dbReference type="InterPro" id="IPR005121">
    <property type="entry name" value="Fdx_antiC-bd"/>
</dbReference>
<dbReference type="Gene3D" id="3.30.70.380">
    <property type="entry name" value="Ferrodoxin-fold anticodon-binding domain"/>
    <property type="match status" value="1"/>
</dbReference>
<dbReference type="GO" id="GO:0070042">
    <property type="term" value="F:rRNA (uridine-N3-)-methyltransferase activity"/>
    <property type="evidence" value="ECO:0007669"/>
    <property type="project" value="InterPro"/>
</dbReference>
<dbReference type="PROSITE" id="PS51447">
    <property type="entry name" value="FDX_ACB"/>
    <property type="match status" value="1"/>
</dbReference>
<dbReference type="Proteomes" id="UP000271974">
    <property type="component" value="Unassembled WGS sequence"/>
</dbReference>
<accession>A0A3S0ZLR9</accession>
<evidence type="ECO:0000313" key="4">
    <source>
        <dbReference type="Proteomes" id="UP000271974"/>
    </source>
</evidence>
<protein>
    <recommendedName>
        <fullName evidence="2">FDX-ACB domain-containing protein</fullName>
    </recommendedName>
</protein>
<feature type="region of interest" description="Disordered" evidence="1">
    <location>
        <begin position="402"/>
        <end position="470"/>
    </location>
</feature>
<proteinExistence type="predicted"/>
<dbReference type="GO" id="GO:0070475">
    <property type="term" value="P:rRNA base methylation"/>
    <property type="evidence" value="ECO:0007669"/>
    <property type="project" value="InterPro"/>
</dbReference>
<organism evidence="3 4">
    <name type="scientific">Elysia chlorotica</name>
    <name type="common">Eastern emerald elysia</name>
    <name type="synonym">Sea slug</name>
    <dbReference type="NCBI Taxonomy" id="188477"/>
    <lineage>
        <taxon>Eukaryota</taxon>
        <taxon>Metazoa</taxon>
        <taxon>Spiralia</taxon>
        <taxon>Lophotrochozoa</taxon>
        <taxon>Mollusca</taxon>
        <taxon>Gastropoda</taxon>
        <taxon>Heterobranchia</taxon>
        <taxon>Euthyneura</taxon>
        <taxon>Panpulmonata</taxon>
        <taxon>Sacoglossa</taxon>
        <taxon>Placobranchoidea</taxon>
        <taxon>Plakobranchidae</taxon>
        <taxon>Elysia</taxon>
    </lineage>
</organism>
<dbReference type="STRING" id="188477.A0A3S0ZLR9"/>